<name>A0A4P7BZC4_9GAMM</name>
<evidence type="ECO:0000313" key="1">
    <source>
        <dbReference type="EMBL" id="QBQ55568.1"/>
    </source>
</evidence>
<proteinExistence type="predicted"/>
<dbReference type="OrthoDB" id="7060037at2"/>
<dbReference type="RefSeq" id="WP_134358825.1">
    <property type="nucleotide sequence ID" value="NZ_CP038033.1"/>
</dbReference>
<dbReference type="EMBL" id="CP038033">
    <property type="protein sequence ID" value="QBQ55568.1"/>
    <property type="molecule type" value="Genomic_DNA"/>
</dbReference>
<dbReference type="Proteomes" id="UP000294325">
    <property type="component" value="Chromosome"/>
</dbReference>
<reference evidence="1 2" key="1">
    <citation type="submission" date="2019-03" db="EMBL/GenBank/DDBJ databases">
        <title>The genome sequence of Nitrosococcus wardiae strain D1FHST reveals the archetypal metabolic capacity of ammonia-oxidizing Gammaproteobacteria.</title>
        <authorList>
            <person name="Wang L."/>
            <person name="Lim C.K."/>
            <person name="Hanson T.E."/>
            <person name="Dang H."/>
            <person name="Klotz M.G."/>
        </authorList>
    </citation>
    <scope>NUCLEOTIDE SEQUENCE [LARGE SCALE GENOMIC DNA]</scope>
    <source>
        <strain evidence="1 2">D1FHS</strain>
    </source>
</reference>
<evidence type="ECO:0000313" key="2">
    <source>
        <dbReference type="Proteomes" id="UP000294325"/>
    </source>
</evidence>
<organism evidence="1 2">
    <name type="scientific">Nitrosococcus wardiae</name>
    <dbReference type="NCBI Taxonomy" id="1814290"/>
    <lineage>
        <taxon>Bacteria</taxon>
        <taxon>Pseudomonadati</taxon>
        <taxon>Pseudomonadota</taxon>
        <taxon>Gammaproteobacteria</taxon>
        <taxon>Chromatiales</taxon>
        <taxon>Chromatiaceae</taxon>
        <taxon>Nitrosococcus</taxon>
    </lineage>
</organism>
<sequence length="157" mass="17950">MWIELVEIMEQRCLNDALPRQHQARAAILLYGGFINCEEAFTRHKNTQSEVDLANAVLAIDSFISTLYTLDSLLSLFEPDLKEKLGKYALEESRLAYLFKPKELLKTQVKLLRDIVSAEIEVIPLMTHDLSAFTGARERLARFITDTFSLNEIFEGP</sequence>
<dbReference type="AlphaFoldDB" id="A0A4P7BZC4"/>
<dbReference type="KEGG" id="nwr:E3U44_14405"/>
<accession>A0A4P7BZC4</accession>
<keyword evidence="2" id="KW-1185">Reference proteome</keyword>
<protein>
    <submittedName>
        <fullName evidence="1">Uncharacterized protein</fullName>
    </submittedName>
</protein>
<gene>
    <name evidence="1" type="ORF">E3U44_14405</name>
</gene>